<dbReference type="PANTHER" id="PTHR36071:SF1">
    <property type="entry name" value="DNA DOUBLE-STRAND BREAK REPAIR PROTEIN"/>
    <property type="match status" value="1"/>
</dbReference>
<name>A0A068U753_COFCA</name>
<dbReference type="AlphaFoldDB" id="A0A068U753"/>
<dbReference type="FunCoup" id="A0A068U753">
    <property type="interactions" value="897"/>
</dbReference>
<dbReference type="EMBL" id="HG739094">
    <property type="protein sequence ID" value="CDP03443.1"/>
    <property type="molecule type" value="Genomic_DNA"/>
</dbReference>
<dbReference type="STRING" id="49390.A0A068U753"/>
<dbReference type="PANTHER" id="PTHR36071">
    <property type="entry name" value="DNA DOUBLE-STRAND BREAK REPAIR PROTEIN"/>
    <property type="match status" value="1"/>
</dbReference>
<dbReference type="Gramene" id="CDP03443">
    <property type="protein sequence ID" value="CDP03443"/>
    <property type="gene ID" value="GSCOC_T00015206001"/>
</dbReference>
<dbReference type="PhylomeDB" id="A0A068U753"/>
<dbReference type="Proteomes" id="UP000295252">
    <property type="component" value="Chromosome V"/>
</dbReference>
<evidence type="ECO:0000313" key="1">
    <source>
        <dbReference type="EMBL" id="CDP03443.1"/>
    </source>
</evidence>
<evidence type="ECO:0000313" key="2">
    <source>
        <dbReference type="Proteomes" id="UP000295252"/>
    </source>
</evidence>
<proteinExistence type="predicted"/>
<dbReference type="OMA" id="YHISEDE"/>
<organism evidence="1 2">
    <name type="scientific">Coffea canephora</name>
    <name type="common">Robusta coffee</name>
    <dbReference type="NCBI Taxonomy" id="49390"/>
    <lineage>
        <taxon>Eukaryota</taxon>
        <taxon>Viridiplantae</taxon>
        <taxon>Streptophyta</taxon>
        <taxon>Embryophyta</taxon>
        <taxon>Tracheophyta</taxon>
        <taxon>Spermatophyta</taxon>
        <taxon>Magnoliopsida</taxon>
        <taxon>eudicotyledons</taxon>
        <taxon>Gunneridae</taxon>
        <taxon>Pentapetalae</taxon>
        <taxon>asterids</taxon>
        <taxon>lamiids</taxon>
        <taxon>Gentianales</taxon>
        <taxon>Rubiaceae</taxon>
        <taxon>Ixoroideae</taxon>
        <taxon>Gardenieae complex</taxon>
        <taxon>Bertiereae - Coffeeae clade</taxon>
        <taxon>Coffeeae</taxon>
        <taxon>Coffea</taxon>
    </lineage>
</organism>
<dbReference type="OrthoDB" id="767974at2759"/>
<reference evidence="2" key="1">
    <citation type="journal article" date="2014" name="Science">
        <title>The coffee genome provides insight into the convergent evolution of caffeine biosynthesis.</title>
        <authorList>
            <person name="Denoeud F."/>
            <person name="Carretero-Paulet L."/>
            <person name="Dereeper A."/>
            <person name="Droc G."/>
            <person name="Guyot R."/>
            <person name="Pietrella M."/>
            <person name="Zheng C."/>
            <person name="Alberti A."/>
            <person name="Anthony F."/>
            <person name="Aprea G."/>
            <person name="Aury J.M."/>
            <person name="Bento P."/>
            <person name="Bernard M."/>
            <person name="Bocs S."/>
            <person name="Campa C."/>
            <person name="Cenci A."/>
            <person name="Combes M.C."/>
            <person name="Crouzillat D."/>
            <person name="Da Silva C."/>
            <person name="Daddiego L."/>
            <person name="De Bellis F."/>
            <person name="Dussert S."/>
            <person name="Garsmeur O."/>
            <person name="Gayraud T."/>
            <person name="Guignon V."/>
            <person name="Jahn K."/>
            <person name="Jamilloux V."/>
            <person name="Joet T."/>
            <person name="Labadie K."/>
            <person name="Lan T."/>
            <person name="Leclercq J."/>
            <person name="Lepelley M."/>
            <person name="Leroy T."/>
            <person name="Li L.T."/>
            <person name="Librado P."/>
            <person name="Lopez L."/>
            <person name="Munoz A."/>
            <person name="Noel B."/>
            <person name="Pallavicini A."/>
            <person name="Perrotta G."/>
            <person name="Poncet V."/>
            <person name="Pot D."/>
            <person name="Priyono X."/>
            <person name="Rigoreau M."/>
            <person name="Rouard M."/>
            <person name="Rozas J."/>
            <person name="Tranchant-Dubreuil C."/>
            <person name="VanBuren R."/>
            <person name="Zhang Q."/>
            <person name="Andrade A.C."/>
            <person name="Argout X."/>
            <person name="Bertrand B."/>
            <person name="de Kochko A."/>
            <person name="Graziosi G."/>
            <person name="Henry R.J."/>
            <person name="Jayarama X."/>
            <person name="Ming R."/>
            <person name="Nagai C."/>
            <person name="Rounsley S."/>
            <person name="Sankoff D."/>
            <person name="Giuliano G."/>
            <person name="Albert V.A."/>
            <person name="Wincker P."/>
            <person name="Lashermes P."/>
        </authorList>
    </citation>
    <scope>NUCLEOTIDE SEQUENCE [LARGE SCALE GENOMIC DNA]</scope>
    <source>
        <strain evidence="2">cv. DH200-94</strain>
    </source>
</reference>
<gene>
    <name evidence="1" type="ORF">GSCOC_T00015206001</name>
</gene>
<dbReference type="InParanoid" id="A0A068U753"/>
<accession>A0A068U753</accession>
<keyword evidence="2" id="KW-1185">Reference proteome</keyword>
<sequence>MENSMNLLLQTTKQDNLLKLKRRLLMDLPLSGLEKKLHKELNHLEDMFTPETLIREDDVYYDNVRSFVERGFGVQSLVKNQEVKKDGPSFDSQYLLNNLSSLLDKMTNNGLCCLAGLLTEGSIEFEKTRWKMRKLIKEYLPTFLNKENHNVEMRMNQIFILLNNPQYILGLDRVPTDYQTAAASVLDGLEELPLKTLNAMHRKLRGQSGYIPELGPCKHQVKHVLIDTVRKRCMKMLSEPHEGEELQEPLVKALAVAGLTLKLILCRPSVVEFRTFAPHIESLQNDIARAICLLNSGNSVVVAEIEALHEILHQWADSKVENSKQWSCLTIRNLFMDFLFECDDMEIIPECLVQAVYYINKRFCNPACRSTSKDEVEQEVEFLLCLSAETKQVVWNLLPGQEVDQDFANAYMEVLEESDDDEDEKGIDLPQSSKSSFDDFKDLTECFGETNPLDIDSPISSGNGDGRASLISPTSKLNSRMESVHFARDMFEPNDSVYCSSVSQSKMLDNIESSNGNERQSASLLKLEPTGLHPFCSTVNQCGSSSPLSAGRRESGHDLKTDKIVNNNARNGDSLHYSSPLGERGILHHKQCKGVNKYLSIQTACDETSMAIYSIIGGMLDEFAQAQHLNLGKHHLTYLQNRESVPNDSKGMKRARPACLR</sequence>
<protein>
    <submittedName>
        <fullName evidence="1">Uncharacterized protein</fullName>
    </submittedName>
</protein>